<keyword evidence="17" id="KW-1185">Reference proteome</keyword>
<evidence type="ECO:0000256" key="4">
    <source>
        <dbReference type="ARBA" id="ARBA00022670"/>
    </source>
</evidence>
<dbReference type="GO" id="GO:0004252">
    <property type="term" value="F:serine-type endopeptidase activity"/>
    <property type="evidence" value="ECO:0007669"/>
    <property type="project" value="UniProtKB-EC"/>
</dbReference>
<keyword evidence="5 14" id="KW-0732">Signal</keyword>
<dbReference type="SMART" id="SM00020">
    <property type="entry name" value="Tryp_SPc"/>
    <property type="match status" value="1"/>
</dbReference>
<comment type="similarity">
    <text evidence="2">Belongs to the peptidase S1 family.</text>
</comment>
<comment type="catalytic activity">
    <reaction evidence="11">
        <text>Preferential cleavage: Arg-|-Xaa, Lys-|-Xaa.</text>
        <dbReference type="EC" id="3.4.21.4"/>
    </reaction>
</comment>
<evidence type="ECO:0000256" key="12">
    <source>
        <dbReference type="ARBA" id="ARBA00038868"/>
    </source>
</evidence>
<dbReference type="InterPro" id="IPR043504">
    <property type="entry name" value="Peptidase_S1_PA_chymotrypsin"/>
</dbReference>
<dbReference type="FunCoup" id="B4L776">
    <property type="interactions" value="11"/>
</dbReference>
<dbReference type="InterPro" id="IPR033116">
    <property type="entry name" value="TRYPSIN_SER"/>
</dbReference>
<proteinExistence type="inferred from homology"/>
<evidence type="ECO:0000256" key="10">
    <source>
        <dbReference type="ARBA" id="ARBA00023180"/>
    </source>
</evidence>
<dbReference type="InParanoid" id="B4L776"/>
<dbReference type="PROSITE" id="PS50240">
    <property type="entry name" value="TRYPSIN_DOM"/>
    <property type="match status" value="1"/>
</dbReference>
<dbReference type="InterPro" id="IPR050430">
    <property type="entry name" value="Peptidase_S1"/>
</dbReference>
<name>B4L776_DROMO</name>
<reference evidence="16 17" key="1">
    <citation type="journal article" date="2007" name="Nature">
        <title>Evolution of genes and genomes on the Drosophila phylogeny.</title>
        <authorList>
            <consortium name="Drosophila 12 Genomes Consortium"/>
            <person name="Clark A.G."/>
            <person name="Eisen M.B."/>
            <person name="Smith D.R."/>
            <person name="Bergman C.M."/>
            <person name="Oliver B."/>
            <person name="Markow T.A."/>
            <person name="Kaufman T.C."/>
            <person name="Kellis M."/>
            <person name="Gelbart W."/>
            <person name="Iyer V.N."/>
            <person name="Pollard D.A."/>
            <person name="Sackton T.B."/>
            <person name="Larracuente A.M."/>
            <person name="Singh N.D."/>
            <person name="Abad J.P."/>
            <person name="Abt D.N."/>
            <person name="Adryan B."/>
            <person name="Aguade M."/>
            <person name="Akashi H."/>
            <person name="Anderson W.W."/>
            <person name="Aquadro C.F."/>
            <person name="Ardell D.H."/>
            <person name="Arguello R."/>
            <person name="Artieri C.G."/>
            <person name="Barbash D.A."/>
            <person name="Barker D."/>
            <person name="Barsanti P."/>
            <person name="Batterham P."/>
            <person name="Batzoglou S."/>
            <person name="Begun D."/>
            <person name="Bhutkar A."/>
            <person name="Blanco E."/>
            <person name="Bosak S.A."/>
            <person name="Bradley R.K."/>
            <person name="Brand A.D."/>
            <person name="Brent M.R."/>
            <person name="Brooks A.N."/>
            <person name="Brown R.H."/>
            <person name="Butlin R.K."/>
            <person name="Caggese C."/>
            <person name="Calvi B.R."/>
            <person name="Bernardo de Carvalho A."/>
            <person name="Caspi A."/>
            <person name="Castrezana S."/>
            <person name="Celniker S.E."/>
            <person name="Chang J.L."/>
            <person name="Chapple C."/>
            <person name="Chatterji S."/>
            <person name="Chinwalla A."/>
            <person name="Civetta A."/>
            <person name="Clifton S.W."/>
            <person name="Comeron J.M."/>
            <person name="Costello J.C."/>
            <person name="Coyne J.A."/>
            <person name="Daub J."/>
            <person name="David R.G."/>
            <person name="Delcher A.L."/>
            <person name="Delehaunty K."/>
            <person name="Do C.B."/>
            <person name="Ebling H."/>
            <person name="Edwards K."/>
            <person name="Eickbush T."/>
            <person name="Evans J.D."/>
            <person name="Filipski A."/>
            <person name="Findeiss S."/>
            <person name="Freyhult E."/>
            <person name="Fulton L."/>
            <person name="Fulton R."/>
            <person name="Garcia A.C."/>
            <person name="Gardiner A."/>
            <person name="Garfield D.A."/>
            <person name="Garvin B.E."/>
            <person name="Gibson G."/>
            <person name="Gilbert D."/>
            <person name="Gnerre S."/>
            <person name="Godfrey J."/>
            <person name="Good R."/>
            <person name="Gotea V."/>
            <person name="Gravely B."/>
            <person name="Greenberg A.J."/>
            <person name="Griffiths-Jones S."/>
            <person name="Gross S."/>
            <person name="Guigo R."/>
            <person name="Gustafson E.A."/>
            <person name="Haerty W."/>
            <person name="Hahn M.W."/>
            <person name="Halligan D.L."/>
            <person name="Halpern A.L."/>
            <person name="Halter G.M."/>
            <person name="Han M.V."/>
            <person name="Heger A."/>
            <person name="Hillier L."/>
            <person name="Hinrichs A.S."/>
            <person name="Holmes I."/>
            <person name="Hoskins R.A."/>
            <person name="Hubisz M.J."/>
            <person name="Hultmark D."/>
            <person name="Huntley M.A."/>
            <person name="Jaffe D.B."/>
            <person name="Jagadeeshan S."/>
            <person name="Jeck W.R."/>
            <person name="Johnson J."/>
            <person name="Jones C.D."/>
            <person name="Jordan W.C."/>
            <person name="Karpen G.H."/>
            <person name="Kataoka E."/>
            <person name="Keightley P.D."/>
            <person name="Kheradpour P."/>
            <person name="Kirkness E.F."/>
            <person name="Koerich L.B."/>
            <person name="Kristiansen K."/>
            <person name="Kudrna D."/>
            <person name="Kulathinal R.J."/>
            <person name="Kumar S."/>
            <person name="Kwok R."/>
            <person name="Lander E."/>
            <person name="Langley C.H."/>
            <person name="Lapoint R."/>
            <person name="Lazzaro B.P."/>
            <person name="Lee S.J."/>
            <person name="Levesque L."/>
            <person name="Li R."/>
            <person name="Lin C.F."/>
            <person name="Lin M.F."/>
            <person name="Lindblad-Toh K."/>
            <person name="Llopart A."/>
            <person name="Long M."/>
            <person name="Low L."/>
            <person name="Lozovsky E."/>
            <person name="Lu J."/>
            <person name="Luo M."/>
            <person name="Machado C.A."/>
            <person name="Makalowski W."/>
            <person name="Marzo M."/>
            <person name="Matsuda M."/>
            <person name="Matzkin L."/>
            <person name="McAllister B."/>
            <person name="McBride C.S."/>
            <person name="McKernan B."/>
            <person name="McKernan K."/>
            <person name="Mendez-Lago M."/>
            <person name="Minx P."/>
            <person name="Mollenhauer M.U."/>
            <person name="Montooth K."/>
            <person name="Mount S.M."/>
            <person name="Mu X."/>
            <person name="Myers E."/>
            <person name="Negre B."/>
            <person name="Newfeld S."/>
            <person name="Nielsen R."/>
            <person name="Noor M.A."/>
            <person name="O'Grady P."/>
            <person name="Pachter L."/>
            <person name="Papaceit M."/>
            <person name="Parisi M.J."/>
            <person name="Parisi M."/>
            <person name="Parts L."/>
            <person name="Pedersen J.S."/>
            <person name="Pesole G."/>
            <person name="Phillippy A.M."/>
            <person name="Ponting C.P."/>
            <person name="Pop M."/>
            <person name="Porcelli D."/>
            <person name="Powell J.R."/>
            <person name="Prohaska S."/>
            <person name="Pruitt K."/>
            <person name="Puig M."/>
            <person name="Quesneville H."/>
            <person name="Ram K.R."/>
            <person name="Rand D."/>
            <person name="Rasmussen M.D."/>
            <person name="Reed L.K."/>
            <person name="Reenan R."/>
            <person name="Reily A."/>
            <person name="Remington K.A."/>
            <person name="Rieger T.T."/>
            <person name="Ritchie M.G."/>
            <person name="Robin C."/>
            <person name="Rogers Y.H."/>
            <person name="Rohde C."/>
            <person name="Rozas J."/>
            <person name="Rubenfield M.J."/>
            <person name="Ruiz A."/>
            <person name="Russo S."/>
            <person name="Salzberg S.L."/>
            <person name="Sanchez-Gracia A."/>
            <person name="Saranga D.J."/>
            <person name="Sato H."/>
            <person name="Schaeffer S.W."/>
            <person name="Schatz M.C."/>
            <person name="Schlenke T."/>
            <person name="Schwartz R."/>
            <person name="Segarra C."/>
            <person name="Singh R.S."/>
            <person name="Sirot L."/>
            <person name="Sirota M."/>
            <person name="Sisneros N.B."/>
            <person name="Smith C.D."/>
            <person name="Smith T.F."/>
            <person name="Spieth J."/>
            <person name="Stage D.E."/>
            <person name="Stark A."/>
            <person name="Stephan W."/>
            <person name="Strausberg R.L."/>
            <person name="Strempel S."/>
            <person name="Sturgill D."/>
            <person name="Sutton G."/>
            <person name="Sutton G.G."/>
            <person name="Tao W."/>
            <person name="Teichmann S."/>
            <person name="Tobari Y.N."/>
            <person name="Tomimura Y."/>
            <person name="Tsolas J.M."/>
            <person name="Valente V.L."/>
            <person name="Venter E."/>
            <person name="Venter J.C."/>
            <person name="Vicario S."/>
            <person name="Vieira F.G."/>
            <person name="Vilella A.J."/>
            <person name="Villasante A."/>
            <person name="Walenz B."/>
            <person name="Wang J."/>
            <person name="Wasserman M."/>
            <person name="Watts T."/>
            <person name="Wilson D."/>
            <person name="Wilson R.K."/>
            <person name="Wing R.A."/>
            <person name="Wolfner M.F."/>
            <person name="Wong A."/>
            <person name="Wong G.K."/>
            <person name="Wu C.I."/>
            <person name="Wu G."/>
            <person name="Yamamoto D."/>
            <person name="Yang H.P."/>
            <person name="Yang S.P."/>
            <person name="Yorke J.A."/>
            <person name="Yoshida K."/>
            <person name="Zdobnov E."/>
            <person name="Zhang P."/>
            <person name="Zhang Y."/>
            <person name="Zimin A.V."/>
            <person name="Baldwin J."/>
            <person name="Abdouelleil A."/>
            <person name="Abdulkadir J."/>
            <person name="Abebe A."/>
            <person name="Abera B."/>
            <person name="Abreu J."/>
            <person name="Acer S.C."/>
            <person name="Aftuck L."/>
            <person name="Alexander A."/>
            <person name="An P."/>
            <person name="Anderson E."/>
            <person name="Anderson S."/>
            <person name="Arachi H."/>
            <person name="Azer M."/>
            <person name="Bachantsang P."/>
            <person name="Barry A."/>
            <person name="Bayul T."/>
            <person name="Berlin A."/>
            <person name="Bessette D."/>
            <person name="Bloom T."/>
            <person name="Blye J."/>
            <person name="Boguslavskiy L."/>
            <person name="Bonnet C."/>
            <person name="Boukhgalter B."/>
            <person name="Bourzgui I."/>
            <person name="Brown A."/>
            <person name="Cahill P."/>
            <person name="Channer S."/>
            <person name="Cheshatsang Y."/>
            <person name="Chuda L."/>
            <person name="Citroen M."/>
            <person name="Collymore A."/>
            <person name="Cooke P."/>
            <person name="Costello M."/>
            <person name="D'Aco K."/>
            <person name="Daza R."/>
            <person name="De Haan G."/>
            <person name="DeGray S."/>
            <person name="DeMaso C."/>
            <person name="Dhargay N."/>
            <person name="Dooley K."/>
            <person name="Dooley E."/>
            <person name="Doricent M."/>
            <person name="Dorje P."/>
            <person name="Dorjee K."/>
            <person name="Dupes A."/>
            <person name="Elong R."/>
            <person name="Falk J."/>
            <person name="Farina A."/>
            <person name="Faro S."/>
            <person name="Ferguson D."/>
            <person name="Fisher S."/>
            <person name="Foley C.D."/>
            <person name="Franke A."/>
            <person name="Friedrich D."/>
            <person name="Gadbois L."/>
            <person name="Gearin G."/>
            <person name="Gearin C.R."/>
            <person name="Giannoukos G."/>
            <person name="Goode T."/>
            <person name="Graham J."/>
            <person name="Grandbois E."/>
            <person name="Grewal S."/>
            <person name="Gyaltsen K."/>
            <person name="Hafez N."/>
            <person name="Hagos B."/>
            <person name="Hall J."/>
            <person name="Henson C."/>
            <person name="Hollinger A."/>
            <person name="Honan T."/>
            <person name="Huard M.D."/>
            <person name="Hughes L."/>
            <person name="Hurhula B."/>
            <person name="Husby M.E."/>
            <person name="Kamat A."/>
            <person name="Kanga B."/>
            <person name="Kashin S."/>
            <person name="Khazanovich D."/>
            <person name="Kisner P."/>
            <person name="Lance K."/>
            <person name="Lara M."/>
            <person name="Lee W."/>
            <person name="Lennon N."/>
            <person name="Letendre F."/>
            <person name="LeVine R."/>
            <person name="Lipovsky A."/>
            <person name="Liu X."/>
            <person name="Liu J."/>
            <person name="Liu S."/>
            <person name="Lokyitsang T."/>
            <person name="Lokyitsang Y."/>
            <person name="Lubonja R."/>
            <person name="Lui A."/>
            <person name="MacDonald P."/>
            <person name="Magnisalis V."/>
            <person name="Maru K."/>
            <person name="Matthews C."/>
            <person name="McCusker W."/>
            <person name="McDonough S."/>
            <person name="Mehta T."/>
            <person name="Meldrim J."/>
            <person name="Meneus L."/>
            <person name="Mihai O."/>
            <person name="Mihalev A."/>
            <person name="Mihova T."/>
            <person name="Mittelman R."/>
            <person name="Mlenga V."/>
            <person name="Montmayeur A."/>
            <person name="Mulrain L."/>
            <person name="Navidi A."/>
            <person name="Naylor J."/>
            <person name="Negash T."/>
            <person name="Nguyen T."/>
            <person name="Nguyen N."/>
            <person name="Nicol R."/>
            <person name="Norbu C."/>
            <person name="Norbu N."/>
            <person name="Novod N."/>
            <person name="O'Neill B."/>
            <person name="Osman S."/>
            <person name="Markiewicz E."/>
            <person name="Oyono O.L."/>
            <person name="Patti C."/>
            <person name="Phunkhang P."/>
            <person name="Pierre F."/>
            <person name="Priest M."/>
            <person name="Raghuraman S."/>
            <person name="Rege F."/>
            <person name="Reyes R."/>
            <person name="Rise C."/>
            <person name="Rogov P."/>
            <person name="Ross K."/>
            <person name="Ryan E."/>
            <person name="Settipalli S."/>
            <person name="Shea T."/>
            <person name="Sherpa N."/>
            <person name="Shi L."/>
            <person name="Shih D."/>
            <person name="Sparrow T."/>
            <person name="Spaulding J."/>
            <person name="Stalker J."/>
            <person name="Stange-Thomann N."/>
            <person name="Stavropoulos S."/>
            <person name="Stone C."/>
            <person name="Strader C."/>
            <person name="Tesfaye S."/>
            <person name="Thomson T."/>
            <person name="Thoulutsang Y."/>
            <person name="Thoulutsang D."/>
            <person name="Topham K."/>
            <person name="Topping I."/>
            <person name="Tsamla T."/>
            <person name="Vassiliev H."/>
            <person name="Vo A."/>
            <person name="Wangchuk T."/>
            <person name="Wangdi T."/>
            <person name="Weiand M."/>
            <person name="Wilkinson J."/>
            <person name="Wilson A."/>
            <person name="Yadav S."/>
            <person name="Young G."/>
            <person name="Yu Q."/>
            <person name="Zembek L."/>
            <person name="Zhong D."/>
            <person name="Zimmer A."/>
            <person name="Zwirko Z."/>
            <person name="Jaffe D.B."/>
            <person name="Alvarez P."/>
            <person name="Brockman W."/>
            <person name="Butler J."/>
            <person name="Chin C."/>
            <person name="Gnerre S."/>
            <person name="Grabherr M."/>
            <person name="Kleber M."/>
            <person name="Mauceli E."/>
            <person name="MacCallum I."/>
        </authorList>
    </citation>
    <scope>NUCLEOTIDE SEQUENCE [LARGE SCALE GENOMIC DNA]</scope>
    <source>
        <strain evidence="17">Tucson 15081-1352.22</strain>
    </source>
</reference>
<keyword evidence="3" id="KW-0964">Secreted</keyword>
<evidence type="ECO:0000259" key="15">
    <source>
        <dbReference type="PROSITE" id="PS50240"/>
    </source>
</evidence>
<evidence type="ECO:0000313" key="17">
    <source>
        <dbReference type="Proteomes" id="UP000009192"/>
    </source>
</evidence>
<organism evidence="16 17">
    <name type="scientific">Drosophila mojavensis</name>
    <name type="common">Fruit fly</name>
    <dbReference type="NCBI Taxonomy" id="7230"/>
    <lineage>
        <taxon>Eukaryota</taxon>
        <taxon>Metazoa</taxon>
        <taxon>Ecdysozoa</taxon>
        <taxon>Arthropoda</taxon>
        <taxon>Hexapoda</taxon>
        <taxon>Insecta</taxon>
        <taxon>Pterygota</taxon>
        <taxon>Neoptera</taxon>
        <taxon>Endopterygota</taxon>
        <taxon>Diptera</taxon>
        <taxon>Brachycera</taxon>
        <taxon>Muscomorpha</taxon>
        <taxon>Ephydroidea</taxon>
        <taxon>Drosophilidae</taxon>
        <taxon>Drosophila</taxon>
    </lineage>
</organism>
<dbReference type="FunFam" id="2.40.10.10:FF:000068">
    <property type="entry name" value="transmembrane protease serine 2"/>
    <property type="match status" value="1"/>
</dbReference>
<evidence type="ECO:0000256" key="14">
    <source>
        <dbReference type="SAM" id="SignalP"/>
    </source>
</evidence>
<dbReference type="PRINTS" id="PR00722">
    <property type="entry name" value="CHYMOTRYPSIN"/>
</dbReference>
<dbReference type="OrthoDB" id="10059102at2759"/>
<evidence type="ECO:0000313" key="16">
    <source>
        <dbReference type="EMBL" id="EDW06222.1"/>
    </source>
</evidence>
<evidence type="ECO:0000256" key="1">
    <source>
        <dbReference type="ARBA" id="ARBA00004239"/>
    </source>
</evidence>
<evidence type="ECO:0000256" key="7">
    <source>
        <dbReference type="ARBA" id="ARBA00022825"/>
    </source>
</evidence>
<gene>
    <name evidence="16" type="primary">Dmoj\GI16031</name>
    <name evidence="16" type="ORF">Dmoj_GI16031</name>
</gene>
<dbReference type="PROSITE" id="PS00135">
    <property type="entry name" value="TRYPSIN_SER"/>
    <property type="match status" value="1"/>
</dbReference>
<dbReference type="InterPro" id="IPR001314">
    <property type="entry name" value="Peptidase_S1A"/>
</dbReference>
<dbReference type="KEGG" id="dmo:Dmoj_GI16031"/>
<feature type="domain" description="Peptidase S1" evidence="15">
    <location>
        <begin position="102"/>
        <end position="339"/>
    </location>
</feature>
<keyword evidence="8" id="KW-0865">Zymogen</keyword>
<evidence type="ECO:0000256" key="13">
    <source>
        <dbReference type="RuleBase" id="RU363034"/>
    </source>
</evidence>
<dbReference type="GO" id="GO:0005576">
    <property type="term" value="C:extracellular region"/>
    <property type="evidence" value="ECO:0007669"/>
    <property type="project" value="UniProtKB-SubCell"/>
</dbReference>
<dbReference type="SMR" id="B4L776"/>
<dbReference type="FunFam" id="2.40.10.10:FF:000054">
    <property type="entry name" value="Complement C1r subcomponent"/>
    <property type="match status" value="1"/>
</dbReference>
<evidence type="ECO:0000256" key="2">
    <source>
        <dbReference type="ARBA" id="ARBA00007664"/>
    </source>
</evidence>
<keyword evidence="6 13" id="KW-0378">Hydrolase</keyword>
<dbReference type="PANTHER" id="PTHR24276">
    <property type="entry name" value="POLYSERASE-RELATED"/>
    <property type="match status" value="1"/>
</dbReference>
<dbReference type="PROSITE" id="PS00134">
    <property type="entry name" value="TRYPSIN_HIS"/>
    <property type="match status" value="1"/>
</dbReference>
<keyword evidence="10" id="KW-0325">Glycoprotein</keyword>
<evidence type="ECO:0000256" key="5">
    <source>
        <dbReference type="ARBA" id="ARBA00022729"/>
    </source>
</evidence>
<dbReference type="Gene3D" id="2.40.10.10">
    <property type="entry name" value="Trypsin-like serine proteases"/>
    <property type="match status" value="1"/>
</dbReference>
<sequence>MGVSKFVVYKLLLLELHLQLLVCQSATGSEHLENCSTNWGIQANHDKCHQQDAAEIFDTVNAKTPVTDAQVKPAQKTDYRSTNAQTNSSIDEVDENEFHFLITGGYRPVVNEIVKFVVSVRSSRPRKFFGDNHFCGGSIISKQTVLSAAHCFMTKKNKVIRPSQVRIFAGSSRRLVKSAHTQELLVDKLKPHPKFSFKRLTNDIAIVLLKTKVKIDGITADVIPIANKEPTIGAKCTVIGWGTVIQFGPTPDEVLNADVYIQPNAICKRDPLFTKGMVCAADTSDYEVDSCQGDSGGPLICDGVITGIVSFGIGCGERGSFGVYADVYYYRNWINNNRATQLKLNGLPAVALAIAIARRILYF</sequence>
<dbReference type="OMA" id="PLMCNSI"/>
<dbReference type="Proteomes" id="UP000009192">
    <property type="component" value="Unassembled WGS sequence"/>
</dbReference>
<evidence type="ECO:0000256" key="6">
    <source>
        <dbReference type="ARBA" id="ARBA00022801"/>
    </source>
</evidence>
<accession>B4L776</accession>
<dbReference type="SUPFAM" id="SSF50494">
    <property type="entry name" value="Trypsin-like serine proteases"/>
    <property type="match status" value="1"/>
</dbReference>
<dbReference type="PhylomeDB" id="B4L776"/>
<feature type="chain" id="PRO_5002812090" description="trypsin" evidence="14">
    <location>
        <begin position="29"/>
        <end position="363"/>
    </location>
</feature>
<dbReference type="eggNOG" id="KOG3627">
    <property type="taxonomic scope" value="Eukaryota"/>
</dbReference>
<dbReference type="InterPro" id="IPR001254">
    <property type="entry name" value="Trypsin_dom"/>
</dbReference>
<dbReference type="HOGENOM" id="CLU_006842_7_2_1"/>
<dbReference type="AlphaFoldDB" id="B4L776"/>
<evidence type="ECO:0000256" key="9">
    <source>
        <dbReference type="ARBA" id="ARBA00023157"/>
    </source>
</evidence>
<keyword evidence="9" id="KW-1015">Disulfide bond</keyword>
<evidence type="ECO:0000256" key="11">
    <source>
        <dbReference type="ARBA" id="ARBA00036320"/>
    </source>
</evidence>
<dbReference type="EC" id="3.4.21.4" evidence="12"/>
<dbReference type="EMBL" id="CH933812">
    <property type="protein sequence ID" value="EDW06222.1"/>
    <property type="molecule type" value="Genomic_DNA"/>
</dbReference>
<comment type="subcellular location">
    <subcellularLocation>
        <location evidence="1">Secreted</location>
        <location evidence="1">Extracellular space</location>
    </subcellularLocation>
</comment>
<evidence type="ECO:0000256" key="8">
    <source>
        <dbReference type="ARBA" id="ARBA00023145"/>
    </source>
</evidence>
<dbReference type="InterPro" id="IPR009003">
    <property type="entry name" value="Peptidase_S1_PA"/>
</dbReference>
<dbReference type="Pfam" id="PF00089">
    <property type="entry name" value="Trypsin"/>
    <property type="match status" value="1"/>
</dbReference>
<dbReference type="GO" id="GO:0006508">
    <property type="term" value="P:proteolysis"/>
    <property type="evidence" value="ECO:0007669"/>
    <property type="project" value="UniProtKB-KW"/>
</dbReference>
<feature type="signal peptide" evidence="14">
    <location>
        <begin position="1"/>
        <end position="28"/>
    </location>
</feature>
<dbReference type="MEROPS" id="S01.B75"/>
<keyword evidence="4 13" id="KW-0645">Protease</keyword>
<protein>
    <recommendedName>
        <fullName evidence="12">trypsin</fullName>
        <ecNumber evidence="12">3.4.21.4</ecNumber>
    </recommendedName>
</protein>
<evidence type="ECO:0000256" key="3">
    <source>
        <dbReference type="ARBA" id="ARBA00022525"/>
    </source>
</evidence>
<dbReference type="CDD" id="cd00190">
    <property type="entry name" value="Tryp_SPc"/>
    <property type="match status" value="1"/>
</dbReference>
<dbReference type="InterPro" id="IPR018114">
    <property type="entry name" value="TRYPSIN_HIS"/>
</dbReference>
<dbReference type="PANTHER" id="PTHR24276:SF91">
    <property type="entry name" value="AT26814P-RELATED"/>
    <property type="match status" value="1"/>
</dbReference>
<keyword evidence="7 13" id="KW-0720">Serine protease</keyword>